<evidence type="ECO:0000313" key="2">
    <source>
        <dbReference type="EMBL" id="WEK38848.1"/>
    </source>
</evidence>
<sequence length="220" mass="24726">MLRRRDRPRLWRATFAVVGWSALVLQYILMVGPMQGWGVVERTVNYFSFFTILTNILVALAFTGPLIDADRRLARWSASEGVRAAVTLYIVVVGVVYHLLIAPHWKPQGLLYGVNLVLHYVMPAAFVLDWLWFTAKGRLRWIDPVKWLTFPLVYGGWTLVHGLTTHWWPYGFVDVDALGLGRVIAIFGGLLAFFLVVGLGLVGLDRVFGRTGRDSGARAA</sequence>
<proteinExistence type="predicted"/>
<dbReference type="InterPro" id="IPR049713">
    <property type="entry name" value="Pr6Pr-like"/>
</dbReference>
<feature type="transmembrane region" description="Helical" evidence="1">
    <location>
        <begin position="81"/>
        <end position="100"/>
    </location>
</feature>
<dbReference type="NCBIfam" id="NF038065">
    <property type="entry name" value="Pr6Pr"/>
    <property type="match status" value="1"/>
</dbReference>
<feature type="transmembrane region" description="Helical" evidence="1">
    <location>
        <begin position="183"/>
        <end position="204"/>
    </location>
</feature>
<keyword evidence="1" id="KW-0812">Transmembrane</keyword>
<reference evidence="2" key="1">
    <citation type="submission" date="2023-03" db="EMBL/GenBank/DDBJ databases">
        <title>Andean soil-derived lignocellulolytic bacterial consortium as a source of novel taxa and putative plastic-active enzymes.</title>
        <authorList>
            <person name="Diaz-Garcia L."/>
            <person name="Chuvochina M."/>
            <person name="Feuerriegel G."/>
            <person name="Bunk B."/>
            <person name="Sproer C."/>
            <person name="Streit W.R."/>
            <person name="Rodriguez L.M."/>
            <person name="Overmann J."/>
            <person name="Jimenez D.J."/>
        </authorList>
    </citation>
    <scope>NUCLEOTIDE SEQUENCE</scope>
    <source>
        <strain evidence="2">MAG 833</strain>
    </source>
</reference>
<keyword evidence="1" id="KW-1133">Transmembrane helix</keyword>
<accession>A0AAJ5X0J1</accession>
<dbReference type="Proteomes" id="UP001213664">
    <property type="component" value="Chromosome"/>
</dbReference>
<evidence type="ECO:0000313" key="3">
    <source>
        <dbReference type="Proteomes" id="UP001213664"/>
    </source>
</evidence>
<keyword evidence="1" id="KW-0472">Membrane</keyword>
<feature type="transmembrane region" description="Helical" evidence="1">
    <location>
        <begin position="12"/>
        <end position="34"/>
    </location>
</feature>
<feature type="transmembrane region" description="Helical" evidence="1">
    <location>
        <begin position="145"/>
        <end position="163"/>
    </location>
</feature>
<dbReference type="EMBL" id="CP119326">
    <property type="protein sequence ID" value="WEK38848.1"/>
    <property type="molecule type" value="Genomic_DNA"/>
</dbReference>
<feature type="transmembrane region" description="Helical" evidence="1">
    <location>
        <begin position="46"/>
        <end position="69"/>
    </location>
</feature>
<evidence type="ECO:0000256" key="1">
    <source>
        <dbReference type="SAM" id="Phobius"/>
    </source>
</evidence>
<organism evidence="2 3">
    <name type="scientific">Candidatus Brevundimonas colombiensis</name>
    <dbReference type="NCBI Taxonomy" id="3121376"/>
    <lineage>
        <taxon>Bacteria</taxon>
        <taxon>Pseudomonadati</taxon>
        <taxon>Pseudomonadota</taxon>
        <taxon>Alphaproteobacteria</taxon>
        <taxon>Caulobacterales</taxon>
        <taxon>Caulobacteraceae</taxon>
        <taxon>Brevundimonas</taxon>
    </lineage>
</organism>
<dbReference type="AlphaFoldDB" id="A0AAJ5X0J1"/>
<name>A0AAJ5X0J1_9CAUL</name>
<gene>
    <name evidence="2" type="ORF">P0Y50_09830</name>
</gene>
<protein>
    <submittedName>
        <fullName evidence="2">Pr6Pr family membrane protein</fullName>
    </submittedName>
</protein>
<feature type="transmembrane region" description="Helical" evidence="1">
    <location>
        <begin position="112"/>
        <end position="133"/>
    </location>
</feature>